<dbReference type="InterPro" id="IPR012334">
    <property type="entry name" value="Pectin_lyas_fold"/>
</dbReference>
<dbReference type="EMBL" id="JAYMYQ010000007">
    <property type="protein sequence ID" value="KAK7320724.1"/>
    <property type="molecule type" value="Genomic_DNA"/>
</dbReference>
<dbReference type="Gene3D" id="2.160.20.10">
    <property type="entry name" value="Single-stranded right-handed beta-helix, Pectin lyase-like"/>
    <property type="match status" value="1"/>
</dbReference>
<keyword evidence="9" id="KW-0732">Signal</keyword>
<dbReference type="InterPro" id="IPR011050">
    <property type="entry name" value="Pectin_lyase_fold/virulence"/>
</dbReference>
<evidence type="ECO:0000256" key="3">
    <source>
        <dbReference type="ARBA" id="ARBA00022512"/>
    </source>
</evidence>
<evidence type="ECO:0008006" key="12">
    <source>
        <dbReference type="Google" id="ProtNLM"/>
    </source>
</evidence>
<dbReference type="SUPFAM" id="SSF51126">
    <property type="entry name" value="Pectin lyase-like"/>
    <property type="match status" value="1"/>
</dbReference>
<keyword evidence="5 8" id="KW-0378">Hydrolase</keyword>
<dbReference type="GO" id="GO:0004650">
    <property type="term" value="F:polygalacturonase activity"/>
    <property type="evidence" value="ECO:0007669"/>
    <property type="project" value="InterPro"/>
</dbReference>
<dbReference type="Pfam" id="PF00295">
    <property type="entry name" value="Glyco_hydro_28"/>
    <property type="match status" value="2"/>
</dbReference>
<evidence type="ECO:0000256" key="1">
    <source>
        <dbReference type="ARBA" id="ARBA00004191"/>
    </source>
</evidence>
<evidence type="ECO:0000256" key="4">
    <source>
        <dbReference type="ARBA" id="ARBA00022525"/>
    </source>
</evidence>
<evidence type="ECO:0000313" key="11">
    <source>
        <dbReference type="Proteomes" id="UP001367508"/>
    </source>
</evidence>
<evidence type="ECO:0000256" key="5">
    <source>
        <dbReference type="ARBA" id="ARBA00022801"/>
    </source>
</evidence>
<dbReference type="AlphaFoldDB" id="A0AAN9KRJ1"/>
<keyword evidence="11" id="KW-1185">Reference proteome</keyword>
<gene>
    <name evidence="10" type="ORF">VNO77_30458</name>
</gene>
<sequence>MDLLIIDLLIFLIVSCNSWVGHSQDIFDVLKYGAKGDGRSNDTQAFGRAWNDLCESNQSTVTLVIPAKNTFLLQPTSFKGPCKSQNVNIKIEGTLLAPKREEWAICTKRWLHFVGVRSISLTGSGEIDGQGYDWWGVALQFERCDNLKITGTTHKNGPGWHIHIFHSNDVTITNVTINAPPKSHNTDGIDLLNSARITIVNSHISSGDDCVAVKGGTQFVNIDHITCGVANHGISVGSLGQGGLRESVEHLNVSNCIFNGGTSGVKIKTWPDIAVKVVNITFNNIHGTSLNENTIMMDCAKIGCDNITLNDINIVSIDPKKPASSTCKNVKGTATKVISPHVPCLS</sequence>
<dbReference type="PANTHER" id="PTHR31375">
    <property type="match status" value="1"/>
</dbReference>
<name>A0AAN9KRJ1_CANGL</name>
<evidence type="ECO:0000256" key="8">
    <source>
        <dbReference type="RuleBase" id="RU361169"/>
    </source>
</evidence>
<evidence type="ECO:0000256" key="2">
    <source>
        <dbReference type="ARBA" id="ARBA00008834"/>
    </source>
</evidence>
<keyword evidence="3" id="KW-0134">Cell wall</keyword>
<dbReference type="Proteomes" id="UP001367508">
    <property type="component" value="Unassembled WGS sequence"/>
</dbReference>
<protein>
    <recommendedName>
        <fullName evidence="12">Polygalacturonase</fullName>
    </recommendedName>
</protein>
<dbReference type="GO" id="GO:0071555">
    <property type="term" value="P:cell wall organization"/>
    <property type="evidence" value="ECO:0007669"/>
    <property type="project" value="UniProtKB-KW"/>
</dbReference>
<dbReference type="SMART" id="SM00710">
    <property type="entry name" value="PbH1"/>
    <property type="match status" value="3"/>
</dbReference>
<keyword evidence="7" id="KW-0961">Cell wall biogenesis/degradation</keyword>
<keyword evidence="6 8" id="KW-0326">Glycosidase</keyword>
<organism evidence="10 11">
    <name type="scientific">Canavalia gladiata</name>
    <name type="common">Sword bean</name>
    <name type="synonym">Dolichos gladiatus</name>
    <dbReference type="NCBI Taxonomy" id="3824"/>
    <lineage>
        <taxon>Eukaryota</taxon>
        <taxon>Viridiplantae</taxon>
        <taxon>Streptophyta</taxon>
        <taxon>Embryophyta</taxon>
        <taxon>Tracheophyta</taxon>
        <taxon>Spermatophyta</taxon>
        <taxon>Magnoliopsida</taxon>
        <taxon>eudicotyledons</taxon>
        <taxon>Gunneridae</taxon>
        <taxon>Pentapetalae</taxon>
        <taxon>rosids</taxon>
        <taxon>fabids</taxon>
        <taxon>Fabales</taxon>
        <taxon>Fabaceae</taxon>
        <taxon>Papilionoideae</taxon>
        <taxon>50 kb inversion clade</taxon>
        <taxon>NPAAA clade</taxon>
        <taxon>indigoferoid/millettioid clade</taxon>
        <taxon>Phaseoleae</taxon>
        <taxon>Canavalia</taxon>
    </lineage>
</organism>
<evidence type="ECO:0000256" key="9">
    <source>
        <dbReference type="SAM" id="SignalP"/>
    </source>
</evidence>
<evidence type="ECO:0000256" key="7">
    <source>
        <dbReference type="ARBA" id="ARBA00023316"/>
    </source>
</evidence>
<comment type="caution">
    <text evidence="10">The sequence shown here is derived from an EMBL/GenBank/DDBJ whole genome shotgun (WGS) entry which is preliminary data.</text>
</comment>
<feature type="signal peptide" evidence="9">
    <location>
        <begin position="1"/>
        <end position="23"/>
    </location>
</feature>
<dbReference type="GO" id="GO:0005975">
    <property type="term" value="P:carbohydrate metabolic process"/>
    <property type="evidence" value="ECO:0007669"/>
    <property type="project" value="InterPro"/>
</dbReference>
<feature type="chain" id="PRO_5043050005" description="Polygalacturonase" evidence="9">
    <location>
        <begin position="24"/>
        <end position="346"/>
    </location>
</feature>
<comment type="similarity">
    <text evidence="2 8">Belongs to the glycosyl hydrolase 28 family.</text>
</comment>
<dbReference type="InterPro" id="IPR006626">
    <property type="entry name" value="PbH1"/>
</dbReference>
<comment type="subcellular location">
    <subcellularLocation>
        <location evidence="1">Secreted</location>
        <location evidence="1">Cell wall</location>
    </subcellularLocation>
</comment>
<evidence type="ECO:0000256" key="6">
    <source>
        <dbReference type="ARBA" id="ARBA00023295"/>
    </source>
</evidence>
<keyword evidence="4" id="KW-0964">Secreted</keyword>
<reference evidence="10 11" key="1">
    <citation type="submission" date="2024-01" db="EMBL/GenBank/DDBJ databases">
        <title>The genomes of 5 underutilized Papilionoideae crops provide insights into root nodulation and disease resistanc.</title>
        <authorList>
            <person name="Jiang F."/>
        </authorList>
    </citation>
    <scope>NUCLEOTIDE SEQUENCE [LARGE SCALE GENOMIC DNA]</scope>
    <source>
        <strain evidence="10">LVBAO_FW01</strain>
        <tissue evidence="10">Leaves</tissue>
    </source>
</reference>
<dbReference type="InterPro" id="IPR000743">
    <property type="entry name" value="Glyco_hydro_28"/>
</dbReference>
<proteinExistence type="inferred from homology"/>
<evidence type="ECO:0000313" key="10">
    <source>
        <dbReference type="EMBL" id="KAK7320724.1"/>
    </source>
</evidence>
<accession>A0AAN9KRJ1</accession>